<dbReference type="PROSITE" id="PS51682">
    <property type="entry name" value="SAM_OMT_I"/>
    <property type="match status" value="1"/>
</dbReference>
<dbReference type="SUPFAM" id="SSF53335">
    <property type="entry name" value="S-adenosyl-L-methionine-dependent methyltransferases"/>
    <property type="match status" value="1"/>
</dbReference>
<evidence type="ECO:0000313" key="5">
    <source>
        <dbReference type="Proteomes" id="UP001501721"/>
    </source>
</evidence>
<reference evidence="5" key="1">
    <citation type="journal article" date="2019" name="Int. J. Syst. Evol. Microbiol.">
        <title>The Global Catalogue of Microorganisms (GCM) 10K type strain sequencing project: providing services to taxonomists for standard genome sequencing and annotation.</title>
        <authorList>
            <consortium name="The Broad Institute Genomics Platform"/>
            <consortium name="The Broad Institute Genome Sequencing Center for Infectious Disease"/>
            <person name="Wu L."/>
            <person name="Ma J."/>
        </authorList>
    </citation>
    <scope>NUCLEOTIDE SEQUENCE [LARGE SCALE GENOMIC DNA]</scope>
    <source>
        <strain evidence="5">JCM 6923</strain>
    </source>
</reference>
<dbReference type="PANTHER" id="PTHR10509">
    <property type="entry name" value="O-METHYLTRANSFERASE-RELATED"/>
    <property type="match status" value="1"/>
</dbReference>
<dbReference type="EMBL" id="BAAATL010000007">
    <property type="protein sequence ID" value="GAA2475626.1"/>
    <property type="molecule type" value="Genomic_DNA"/>
</dbReference>
<comment type="caution">
    <text evidence="4">The sequence shown here is derived from an EMBL/GenBank/DDBJ whole genome shotgun (WGS) entry which is preliminary data.</text>
</comment>
<dbReference type="Pfam" id="PF01596">
    <property type="entry name" value="Methyltransf_3"/>
    <property type="match status" value="1"/>
</dbReference>
<evidence type="ECO:0000256" key="1">
    <source>
        <dbReference type="ARBA" id="ARBA00022603"/>
    </source>
</evidence>
<dbReference type="PANTHER" id="PTHR10509:SF14">
    <property type="entry name" value="CAFFEOYL-COA O-METHYLTRANSFERASE 3-RELATED"/>
    <property type="match status" value="1"/>
</dbReference>
<dbReference type="RefSeq" id="WP_346079441.1">
    <property type="nucleotide sequence ID" value="NZ_BAAATL010000007.1"/>
</dbReference>
<sequence>MSGQQLWDDVDDYFINTLSPDDEALRAAQRENDAAGLPPIGVTAAQGKLLQLLAQVQGARTILEIGTLGGYSTIWLARALPEDGRLVTLEYSARHAEVATRNIARAGLDRVAQVRVGPALESLPKLADENPAPFDLVFIDADKANNAHYVEWALRLTRAGSLIVLDNVVRGGRVADPATTDPDVVGTRTAIELIASHPRLSGTAIQTVGTKGYDGFALIRVLG</sequence>
<proteinExistence type="predicted"/>
<name>A0ABP5YBE0_9ACTN</name>
<dbReference type="InterPro" id="IPR002935">
    <property type="entry name" value="SAM_O-MeTrfase"/>
</dbReference>
<keyword evidence="2" id="KW-0808">Transferase</keyword>
<dbReference type="InterPro" id="IPR029063">
    <property type="entry name" value="SAM-dependent_MTases_sf"/>
</dbReference>
<dbReference type="Gene3D" id="3.40.50.150">
    <property type="entry name" value="Vaccinia Virus protein VP39"/>
    <property type="match status" value="1"/>
</dbReference>
<dbReference type="InterPro" id="IPR050362">
    <property type="entry name" value="Cation-dep_OMT"/>
</dbReference>
<keyword evidence="5" id="KW-1185">Reference proteome</keyword>
<protein>
    <submittedName>
        <fullName evidence="4">O-methyltransferase</fullName>
    </submittedName>
</protein>
<dbReference type="CDD" id="cd02440">
    <property type="entry name" value="AdoMet_MTases"/>
    <property type="match status" value="1"/>
</dbReference>
<evidence type="ECO:0000256" key="2">
    <source>
        <dbReference type="ARBA" id="ARBA00022679"/>
    </source>
</evidence>
<keyword evidence="3" id="KW-0949">S-adenosyl-L-methionine</keyword>
<evidence type="ECO:0000256" key="3">
    <source>
        <dbReference type="ARBA" id="ARBA00022691"/>
    </source>
</evidence>
<organism evidence="4 5">
    <name type="scientific">Streptomyces graminearus</name>
    <dbReference type="NCBI Taxonomy" id="284030"/>
    <lineage>
        <taxon>Bacteria</taxon>
        <taxon>Bacillati</taxon>
        <taxon>Actinomycetota</taxon>
        <taxon>Actinomycetes</taxon>
        <taxon>Kitasatosporales</taxon>
        <taxon>Streptomycetaceae</taxon>
        <taxon>Streptomyces</taxon>
    </lineage>
</organism>
<gene>
    <name evidence="4" type="ORF">GCM10010422_18860</name>
</gene>
<dbReference type="Proteomes" id="UP001501721">
    <property type="component" value="Unassembled WGS sequence"/>
</dbReference>
<keyword evidence="1" id="KW-0489">Methyltransferase</keyword>
<accession>A0ABP5YBE0</accession>
<evidence type="ECO:0000313" key="4">
    <source>
        <dbReference type="EMBL" id="GAA2475626.1"/>
    </source>
</evidence>